<dbReference type="EMBL" id="CACRXK020048630">
    <property type="protein sequence ID" value="CAB4046263.1"/>
    <property type="molecule type" value="Genomic_DNA"/>
</dbReference>
<keyword evidence="2" id="KW-1185">Reference proteome</keyword>
<name>A0A7D9MDM0_PARCT</name>
<gene>
    <name evidence="1" type="ORF">PACLA_8A065751</name>
</gene>
<proteinExistence type="predicted"/>
<feature type="non-terminal residue" evidence="1">
    <location>
        <position position="1"/>
    </location>
</feature>
<comment type="caution">
    <text evidence="1">The sequence shown here is derived from an EMBL/GenBank/DDBJ whole genome shotgun (WGS) entry which is preliminary data.</text>
</comment>
<evidence type="ECO:0000313" key="2">
    <source>
        <dbReference type="Proteomes" id="UP001152795"/>
    </source>
</evidence>
<dbReference type="Proteomes" id="UP001152795">
    <property type="component" value="Unassembled WGS sequence"/>
</dbReference>
<accession>A0A7D9MDM0</accession>
<dbReference type="AlphaFoldDB" id="A0A7D9MDM0"/>
<reference evidence="1" key="1">
    <citation type="submission" date="2020-04" db="EMBL/GenBank/DDBJ databases">
        <authorList>
            <person name="Alioto T."/>
            <person name="Alioto T."/>
            <person name="Gomez Garrido J."/>
        </authorList>
    </citation>
    <scope>NUCLEOTIDE SEQUENCE</scope>
    <source>
        <strain evidence="1">A484AB</strain>
    </source>
</reference>
<organism evidence="1 2">
    <name type="scientific">Paramuricea clavata</name>
    <name type="common">Red gorgonian</name>
    <name type="synonym">Violescent sea-whip</name>
    <dbReference type="NCBI Taxonomy" id="317549"/>
    <lineage>
        <taxon>Eukaryota</taxon>
        <taxon>Metazoa</taxon>
        <taxon>Cnidaria</taxon>
        <taxon>Anthozoa</taxon>
        <taxon>Octocorallia</taxon>
        <taxon>Malacalcyonacea</taxon>
        <taxon>Plexauridae</taxon>
        <taxon>Paramuricea</taxon>
    </lineage>
</organism>
<protein>
    <submittedName>
        <fullName evidence="1">Uncharacterized protein</fullName>
    </submittedName>
</protein>
<evidence type="ECO:0000313" key="1">
    <source>
        <dbReference type="EMBL" id="CAB4046263.1"/>
    </source>
</evidence>
<sequence length="101" mass="11894">AEDTLDAKKAIIARNKRRKAKLDKANLRLKAELPLEIGDLVLLQNPLTKKWKERGIILRQRNHGRSYQVETEDGWTTLRNRKFLKRCFDSNKHELSKKECP</sequence>